<dbReference type="GO" id="GO:0042301">
    <property type="term" value="F:phosphate ion binding"/>
    <property type="evidence" value="ECO:0007669"/>
    <property type="project" value="InterPro"/>
</dbReference>
<protein>
    <recommendedName>
        <fullName evidence="4 7">Phosphate-binding protein PstS</fullName>
    </recommendedName>
</protein>
<evidence type="ECO:0000256" key="7">
    <source>
        <dbReference type="PIRNR" id="PIRNR002756"/>
    </source>
</evidence>
<dbReference type="NCBIfam" id="TIGR00975">
    <property type="entry name" value="3a0107s03"/>
    <property type="match status" value="1"/>
</dbReference>
<comment type="subunit">
    <text evidence="3 7">The complex is composed of two ATP-binding proteins (PstB), two transmembrane proteins (PstC and PstA) and a solute-binding protein (PstS).</text>
</comment>
<feature type="signal peptide" evidence="8">
    <location>
        <begin position="1"/>
        <end position="19"/>
    </location>
</feature>
<dbReference type="Gene3D" id="3.40.190.10">
    <property type="entry name" value="Periplasmic binding protein-like II"/>
    <property type="match status" value="2"/>
</dbReference>
<evidence type="ECO:0000256" key="5">
    <source>
        <dbReference type="ARBA" id="ARBA00022448"/>
    </source>
</evidence>
<dbReference type="Pfam" id="PF12849">
    <property type="entry name" value="PBP_like_2"/>
    <property type="match status" value="1"/>
</dbReference>
<comment type="similarity">
    <text evidence="2 7">Belongs to the PstS family.</text>
</comment>
<sequence length="348" mass="36914">MKKIVALTVAMLLPLWVAAQTPTAGAGASFPSAVYQLWAQKYEKAFNKPVSYMPTGSGDGVKKIIAREVAFGGTDSPLSEADLSKHRLVQLPVLVGGIVPIVNLKGISANELRLTGDVLADIFRGDIKVWNDKRIVALNPGVALPNLAITRIVRSEKSGTTEGLTKYLAHVSAEFKQEVGVSSLPTWPTGAAAARAVEGNDGVVKGIRDTQGAIGYLSFDRVLKHGLTAVRLRSGDGQTFVSASEEGFRAAVKASDMLRSGDETSSLMNTSAAAAWPITLTTYVLLDAQPKTASSVATALHFLYWTQLSGDGALRNSGFSPLPSEVQAKFSARLMKVKPQDGQAIAFM</sequence>
<dbReference type="Proteomes" id="UP000317365">
    <property type="component" value="Chromosome"/>
</dbReference>
<dbReference type="PIRSF" id="PIRSF002756">
    <property type="entry name" value="PstS"/>
    <property type="match status" value="1"/>
</dbReference>
<dbReference type="PANTHER" id="PTHR42996:SF1">
    <property type="entry name" value="PHOSPHATE-BINDING PROTEIN PSTS"/>
    <property type="match status" value="1"/>
</dbReference>
<dbReference type="EMBL" id="CP036282">
    <property type="protein sequence ID" value="QDL52779.1"/>
    <property type="molecule type" value="Genomic_DNA"/>
</dbReference>
<evidence type="ECO:0000256" key="8">
    <source>
        <dbReference type="SAM" id="SignalP"/>
    </source>
</evidence>
<keyword evidence="11" id="KW-1185">Reference proteome</keyword>
<dbReference type="GO" id="GO:0043190">
    <property type="term" value="C:ATP-binding cassette (ABC) transporter complex"/>
    <property type="evidence" value="ECO:0007669"/>
    <property type="project" value="InterPro"/>
</dbReference>
<gene>
    <name evidence="10" type="primary">pstS</name>
    <name evidence="10" type="ORF">EXZ61_00525</name>
</gene>
<dbReference type="SUPFAM" id="SSF53850">
    <property type="entry name" value="Periplasmic binding protein-like II"/>
    <property type="match status" value="1"/>
</dbReference>
<dbReference type="AlphaFoldDB" id="A0A515EJM1"/>
<reference evidence="11" key="2">
    <citation type="journal article" date="2020" name="Int. J. Syst. Evol. Microbiol.">
        <title>Genomic insights into a novel species Rhodoferax aquaticus sp. nov., isolated from freshwater.</title>
        <authorList>
            <person name="Li T."/>
            <person name="Zhuo Y."/>
            <person name="Jin C.Z."/>
            <person name="Wu X."/>
            <person name="Ko S.R."/>
            <person name="Jin F.J."/>
            <person name="Ahn C.Y."/>
            <person name="Oh H.M."/>
            <person name="Lee H.G."/>
            <person name="Jin L."/>
        </authorList>
    </citation>
    <scope>NUCLEOTIDE SEQUENCE [LARGE SCALE GENOMIC DNA]</scope>
    <source>
        <strain evidence="11">Gr-4</strain>
    </source>
</reference>
<feature type="domain" description="PBP" evidence="9">
    <location>
        <begin position="22"/>
        <end position="306"/>
    </location>
</feature>
<evidence type="ECO:0000256" key="4">
    <source>
        <dbReference type="ARBA" id="ARBA00021889"/>
    </source>
</evidence>
<evidence type="ECO:0000256" key="1">
    <source>
        <dbReference type="ARBA" id="ARBA00002841"/>
    </source>
</evidence>
<comment type="function">
    <text evidence="1 7">Part of the ABC transporter complex PstSACB involved in phosphate import.</text>
</comment>
<evidence type="ECO:0000259" key="9">
    <source>
        <dbReference type="Pfam" id="PF12849"/>
    </source>
</evidence>
<evidence type="ECO:0000313" key="10">
    <source>
        <dbReference type="EMBL" id="QDL52779.1"/>
    </source>
</evidence>
<evidence type="ECO:0000256" key="6">
    <source>
        <dbReference type="ARBA" id="ARBA00022592"/>
    </source>
</evidence>
<reference evidence="11" key="1">
    <citation type="submission" date="2019-02" db="EMBL/GenBank/DDBJ databases">
        <title>Complete genome sequence of Rhodoferax sp. Gr-4.</title>
        <authorList>
            <person name="Jin L."/>
        </authorList>
    </citation>
    <scope>NUCLEOTIDE SEQUENCE [LARGE SCALE GENOMIC DNA]</scope>
    <source>
        <strain evidence="11">Gr-4</strain>
    </source>
</reference>
<keyword evidence="8" id="KW-0732">Signal</keyword>
<feature type="chain" id="PRO_5021700617" description="Phosphate-binding protein PstS" evidence="8">
    <location>
        <begin position="20"/>
        <end position="348"/>
    </location>
</feature>
<keyword evidence="5 7" id="KW-0813">Transport</keyword>
<dbReference type="InterPro" id="IPR050962">
    <property type="entry name" value="Phosphate-bind_PstS"/>
</dbReference>
<accession>A0A515EJM1</accession>
<evidence type="ECO:0000256" key="3">
    <source>
        <dbReference type="ARBA" id="ARBA00011529"/>
    </source>
</evidence>
<name>A0A515EJM1_9BURK</name>
<dbReference type="InterPro" id="IPR005673">
    <property type="entry name" value="ABC_phos-bd_PstS"/>
</dbReference>
<evidence type="ECO:0000313" key="11">
    <source>
        <dbReference type="Proteomes" id="UP000317365"/>
    </source>
</evidence>
<dbReference type="GO" id="GO:0035435">
    <property type="term" value="P:phosphate ion transmembrane transport"/>
    <property type="evidence" value="ECO:0007669"/>
    <property type="project" value="InterPro"/>
</dbReference>
<dbReference type="RefSeq" id="WP_142808231.1">
    <property type="nucleotide sequence ID" value="NZ_CP036282.1"/>
</dbReference>
<dbReference type="CDD" id="cd13565">
    <property type="entry name" value="PBP2_PstS"/>
    <property type="match status" value="1"/>
</dbReference>
<dbReference type="PANTHER" id="PTHR42996">
    <property type="entry name" value="PHOSPHATE-BINDING PROTEIN PSTS"/>
    <property type="match status" value="1"/>
</dbReference>
<evidence type="ECO:0000256" key="2">
    <source>
        <dbReference type="ARBA" id="ARBA00008725"/>
    </source>
</evidence>
<dbReference type="KEGG" id="rhg:EXZ61_00525"/>
<dbReference type="InterPro" id="IPR024370">
    <property type="entry name" value="PBP_domain"/>
</dbReference>
<proteinExistence type="inferred from homology"/>
<keyword evidence="6 7" id="KW-0592">Phosphate transport</keyword>
<organism evidence="10 11">
    <name type="scientific">Rhodoferax aquaticus</name>
    <dbReference type="NCBI Taxonomy" id="2527691"/>
    <lineage>
        <taxon>Bacteria</taxon>
        <taxon>Pseudomonadati</taxon>
        <taxon>Pseudomonadota</taxon>
        <taxon>Betaproteobacteria</taxon>
        <taxon>Burkholderiales</taxon>
        <taxon>Comamonadaceae</taxon>
        <taxon>Rhodoferax</taxon>
    </lineage>
</organism>